<dbReference type="PANTHER" id="PTHR33678:SF1">
    <property type="entry name" value="BLL1576 PROTEIN"/>
    <property type="match status" value="1"/>
</dbReference>
<organism evidence="3 4">
    <name type="scientific">Ochrobactrum chromiisoli</name>
    <dbReference type="NCBI Taxonomy" id="2993941"/>
    <lineage>
        <taxon>Bacteria</taxon>
        <taxon>Pseudomonadati</taxon>
        <taxon>Pseudomonadota</taxon>
        <taxon>Alphaproteobacteria</taxon>
        <taxon>Hyphomicrobiales</taxon>
        <taxon>Brucellaceae</taxon>
        <taxon>Brucella/Ochrobactrum group</taxon>
        <taxon>Ochrobactrum</taxon>
    </lineage>
</organism>
<protein>
    <submittedName>
        <fullName evidence="3">Transposase</fullName>
    </submittedName>
</protein>
<dbReference type="CDD" id="cd14686">
    <property type="entry name" value="bZIP"/>
    <property type="match status" value="1"/>
</dbReference>
<proteinExistence type="predicted"/>
<evidence type="ECO:0000313" key="4">
    <source>
        <dbReference type="Proteomes" id="UP001301216"/>
    </source>
</evidence>
<dbReference type="InterPro" id="IPR004291">
    <property type="entry name" value="Transposase_IS66_central"/>
</dbReference>
<comment type="caution">
    <text evidence="3">The sequence shown here is derived from an EMBL/GenBank/DDBJ whole genome shotgun (WGS) entry which is preliminary data.</text>
</comment>
<feature type="region of interest" description="Disordered" evidence="1">
    <location>
        <begin position="76"/>
        <end position="114"/>
    </location>
</feature>
<dbReference type="Proteomes" id="UP001301216">
    <property type="component" value="Unassembled WGS sequence"/>
</dbReference>
<dbReference type="InterPro" id="IPR052344">
    <property type="entry name" value="Transposase-related"/>
</dbReference>
<name>A0ABT3QVA9_9HYPH</name>
<evidence type="ECO:0000256" key="1">
    <source>
        <dbReference type="SAM" id="MobiDB-lite"/>
    </source>
</evidence>
<feature type="domain" description="Transposase IS66 central" evidence="2">
    <location>
        <begin position="384"/>
        <end position="508"/>
    </location>
</feature>
<accession>A0ABT3QVA9</accession>
<gene>
    <name evidence="3" type="ORF">OPR82_22660</name>
</gene>
<dbReference type="RefSeq" id="WP_265987226.1">
    <property type="nucleotide sequence ID" value="NZ_JAPHAV010000048.1"/>
</dbReference>
<dbReference type="EMBL" id="JAPHAV010000048">
    <property type="protein sequence ID" value="MCX2699485.1"/>
    <property type="molecule type" value="Genomic_DNA"/>
</dbReference>
<dbReference type="Pfam" id="PF03050">
    <property type="entry name" value="DDE_Tnp_IS66"/>
    <property type="match status" value="1"/>
</dbReference>
<dbReference type="PANTHER" id="PTHR33678">
    <property type="entry name" value="BLL1576 PROTEIN"/>
    <property type="match status" value="1"/>
</dbReference>
<evidence type="ECO:0000313" key="3">
    <source>
        <dbReference type="EMBL" id="MCX2699485.1"/>
    </source>
</evidence>
<reference evidence="3 4" key="1">
    <citation type="submission" date="2022-11" db="EMBL/GenBank/DDBJ databases">
        <title>Brucella sp. YY2X, whole genome shotgun sequencing project.</title>
        <authorList>
            <person name="Yang Y."/>
        </authorList>
    </citation>
    <scope>NUCLEOTIDE SEQUENCE [LARGE SCALE GENOMIC DNA]</scope>
    <source>
        <strain evidence="3 4">YY2X</strain>
    </source>
</reference>
<sequence>MPKRTLPSPKHADTLSLNALRSLVTGLVEKAEHAEARLENLEAENAALRKENAELRLENTQLKVENQLLRDEIARLKNLPPRPPFKPSGMDKATDVQAQDKQASKKKPRGPKLDVGRVDRDVVLHANAPAGSRFKGYKSYYVRDVVLRAEVIHYRRECWVTPDGKTILAPLPTGIVGGYGPNLRRLCFMLHAQGQVTMERLSTLLNDIGVDISKRQVVRLLTKKMDGFVAEDAAVLHTGLVSAAYVTVDDTGARHARDNFYTTHIGNAHFSVFRTTKTKSRLNFLSLLRGNYTDYVLNDAAFEYLLARKADPALIARLQPRKPQHFPNQVLFLEHLLRNGVDIFDNNTLRMFGEAGLWGAIRYHGLMGNTVIVSDDAGQFRVGDHALCWVHAERLLHKLMPAKPQQVKHVETLRKLIWLFYKLLKDFARSPSRRTAQALEVRFDRIFSIRTGYADLDKLLARLLRRRQELLKVLERPEIPLHTNASENDLRSCVTKRKISGGTMSRDGRIARDTMLGLMKTCKKLGLSFWHYLGDRLGVSTQKPAIPELAGLIIAKAR</sequence>
<evidence type="ECO:0000259" key="2">
    <source>
        <dbReference type="Pfam" id="PF03050"/>
    </source>
</evidence>
<keyword evidence="4" id="KW-1185">Reference proteome</keyword>